<organism evidence="2 3">
    <name type="scientific">Ceratopteris richardii</name>
    <name type="common">Triangle waterfern</name>
    <dbReference type="NCBI Taxonomy" id="49495"/>
    <lineage>
        <taxon>Eukaryota</taxon>
        <taxon>Viridiplantae</taxon>
        <taxon>Streptophyta</taxon>
        <taxon>Embryophyta</taxon>
        <taxon>Tracheophyta</taxon>
        <taxon>Polypodiopsida</taxon>
        <taxon>Polypodiidae</taxon>
        <taxon>Polypodiales</taxon>
        <taxon>Pteridineae</taxon>
        <taxon>Pteridaceae</taxon>
        <taxon>Parkerioideae</taxon>
        <taxon>Ceratopteris</taxon>
    </lineage>
</organism>
<gene>
    <name evidence="2" type="ORF">KP509_33G013700</name>
</gene>
<dbReference type="Pfam" id="PF14476">
    <property type="entry name" value="Chloroplast_duf"/>
    <property type="match status" value="1"/>
</dbReference>
<sequence>MSPVCFIAFGASSSTFCAPMSSCLPPPCPVAKLSHISKLPPKSLFAGSFSASCRRSPLPGGSTTDLIFRTQSGQKRSATAAINDDEGKESSYETQTEASSYTTMSRDPLAFWNGHTGLLFQPERNAHSGFVAKSQKEESSDAALLTAQLLLLQNAATDRAEMHAILAEQRDNWNKLFQYSLTSATMIACILSAIAGHVGNCLSLSLSAFILNAGAAFMMAVINQFQPSQLAEEQRTAVRLFRKLAADVRFTLNVPDPIRQSLPSFYSDCQRRLRGLDKAFPMPLTPGGLEKFPSEVIPTVLRDPGQQLSFHHQPRKNTVLIKNTGDNGWDERLAHELRNVASTLRSCDIPKYIGWAKNIVKANKLLAISSPALAAVAAILNLLSMTNISTLSGATLGISAAVCSILSTFVSNMSNDMQLGMVFELYRNSAGYYADVETSITEMLKMPAAERENGSIFRQRVAYELGRWPSSEAEPMLERDAKEAGTLF</sequence>
<comment type="caution">
    <text evidence="2">The sequence shown here is derived from an EMBL/GenBank/DDBJ whole genome shotgun (WGS) entry which is preliminary data.</text>
</comment>
<accession>A0A8T2QLT3</accession>
<evidence type="ECO:0000313" key="3">
    <source>
        <dbReference type="Proteomes" id="UP000825935"/>
    </source>
</evidence>
<keyword evidence="3" id="KW-1185">Reference proteome</keyword>
<feature type="region of interest" description="Disordered" evidence="1">
    <location>
        <begin position="77"/>
        <end position="99"/>
    </location>
</feature>
<name>A0A8T2QLT3_CERRI</name>
<reference evidence="2" key="1">
    <citation type="submission" date="2021-08" db="EMBL/GenBank/DDBJ databases">
        <title>WGS assembly of Ceratopteris richardii.</title>
        <authorList>
            <person name="Marchant D.B."/>
            <person name="Chen G."/>
            <person name="Jenkins J."/>
            <person name="Shu S."/>
            <person name="Leebens-Mack J."/>
            <person name="Grimwood J."/>
            <person name="Schmutz J."/>
            <person name="Soltis P."/>
            <person name="Soltis D."/>
            <person name="Chen Z.-H."/>
        </authorList>
    </citation>
    <scope>NUCLEOTIDE SEQUENCE</scope>
    <source>
        <strain evidence="2">Whitten #5841</strain>
        <tissue evidence="2">Leaf</tissue>
    </source>
</reference>
<dbReference type="InterPro" id="IPR027949">
    <property type="entry name" value="Chloroplast_duf"/>
</dbReference>
<dbReference type="PANTHER" id="PTHR33358">
    <property type="entry name" value="F-BOX PROTEIN WITH A DOMAIN PROTEIN"/>
    <property type="match status" value="1"/>
</dbReference>
<dbReference type="PANTHER" id="PTHR33358:SF12">
    <property type="entry name" value="F-BOX PROTEIN WITH A DOMAIN PROTEIN"/>
    <property type="match status" value="1"/>
</dbReference>
<proteinExistence type="predicted"/>
<dbReference type="Proteomes" id="UP000825935">
    <property type="component" value="Chromosome 33"/>
</dbReference>
<evidence type="ECO:0008006" key="4">
    <source>
        <dbReference type="Google" id="ProtNLM"/>
    </source>
</evidence>
<evidence type="ECO:0000256" key="1">
    <source>
        <dbReference type="SAM" id="MobiDB-lite"/>
    </source>
</evidence>
<dbReference type="AlphaFoldDB" id="A0A8T2QLT3"/>
<evidence type="ECO:0000313" key="2">
    <source>
        <dbReference type="EMBL" id="KAH7285112.1"/>
    </source>
</evidence>
<dbReference type="OrthoDB" id="765586at2759"/>
<protein>
    <recommendedName>
        <fullName evidence="4">F-box protein</fullName>
    </recommendedName>
</protein>
<dbReference type="OMA" id="HISEGMA"/>
<dbReference type="EMBL" id="CM035438">
    <property type="protein sequence ID" value="KAH7285112.1"/>
    <property type="molecule type" value="Genomic_DNA"/>
</dbReference>